<feature type="region of interest" description="Disordered" evidence="1">
    <location>
        <begin position="51"/>
        <end position="89"/>
    </location>
</feature>
<evidence type="ECO:0000313" key="2">
    <source>
        <dbReference type="EMBL" id="KAG5589603.1"/>
    </source>
</evidence>
<reference evidence="2 3" key="1">
    <citation type="submission" date="2020-09" db="EMBL/GenBank/DDBJ databases">
        <title>De no assembly of potato wild relative species, Solanum commersonii.</title>
        <authorList>
            <person name="Cho K."/>
        </authorList>
    </citation>
    <scope>NUCLEOTIDE SEQUENCE [LARGE SCALE GENOMIC DNA]</scope>
    <source>
        <strain evidence="2">LZ3.2</strain>
        <tissue evidence="2">Leaf</tissue>
    </source>
</reference>
<dbReference type="AlphaFoldDB" id="A0A9J5XMZ0"/>
<sequence>MEICTNHFTNIPLEKHQMECQSVPQEAMVAFDTITIKGTSQEISKRYNLKSVDGGARRKHTENGKKVEQEPKRNPISKAESKRQKILHQSSSTAALIITTSSLSPQQC</sequence>
<dbReference type="Proteomes" id="UP000824120">
    <property type="component" value="Chromosome 8"/>
</dbReference>
<dbReference type="EMBL" id="JACXVP010000008">
    <property type="protein sequence ID" value="KAG5589603.1"/>
    <property type="molecule type" value="Genomic_DNA"/>
</dbReference>
<gene>
    <name evidence="2" type="ORF">H5410_040117</name>
</gene>
<feature type="compositionally biased region" description="Basic and acidic residues" evidence="1">
    <location>
        <begin position="61"/>
        <end position="83"/>
    </location>
</feature>
<evidence type="ECO:0000256" key="1">
    <source>
        <dbReference type="SAM" id="MobiDB-lite"/>
    </source>
</evidence>
<accession>A0A9J5XMZ0</accession>
<evidence type="ECO:0000313" key="3">
    <source>
        <dbReference type="Proteomes" id="UP000824120"/>
    </source>
</evidence>
<organism evidence="2 3">
    <name type="scientific">Solanum commersonii</name>
    <name type="common">Commerson's wild potato</name>
    <name type="synonym">Commerson's nightshade</name>
    <dbReference type="NCBI Taxonomy" id="4109"/>
    <lineage>
        <taxon>Eukaryota</taxon>
        <taxon>Viridiplantae</taxon>
        <taxon>Streptophyta</taxon>
        <taxon>Embryophyta</taxon>
        <taxon>Tracheophyta</taxon>
        <taxon>Spermatophyta</taxon>
        <taxon>Magnoliopsida</taxon>
        <taxon>eudicotyledons</taxon>
        <taxon>Gunneridae</taxon>
        <taxon>Pentapetalae</taxon>
        <taxon>asterids</taxon>
        <taxon>lamiids</taxon>
        <taxon>Solanales</taxon>
        <taxon>Solanaceae</taxon>
        <taxon>Solanoideae</taxon>
        <taxon>Solaneae</taxon>
        <taxon>Solanum</taxon>
    </lineage>
</organism>
<keyword evidence="3" id="KW-1185">Reference proteome</keyword>
<comment type="caution">
    <text evidence="2">The sequence shown here is derived from an EMBL/GenBank/DDBJ whole genome shotgun (WGS) entry which is preliminary data.</text>
</comment>
<name>A0A9J5XMZ0_SOLCO</name>
<protein>
    <submittedName>
        <fullName evidence="2">Uncharacterized protein</fullName>
    </submittedName>
</protein>
<proteinExistence type="predicted"/>